<dbReference type="Gene3D" id="1.20.120.910">
    <property type="entry name" value="DksA, coiled-coil domain"/>
    <property type="match status" value="1"/>
</dbReference>
<dbReference type="SUPFAM" id="SSF57716">
    <property type="entry name" value="Glucocorticoid receptor-like (DNA-binding domain)"/>
    <property type="match status" value="1"/>
</dbReference>
<feature type="domain" description="Zinc finger DksA/TraR C4-type" evidence="6">
    <location>
        <begin position="92"/>
        <end position="120"/>
    </location>
</feature>
<evidence type="ECO:0000313" key="8">
    <source>
        <dbReference type="Proteomes" id="UP000297693"/>
    </source>
</evidence>
<accession>A0A4R9K6M2</accession>
<gene>
    <name evidence="7" type="ORF">EHQ58_04810</name>
</gene>
<keyword evidence="1" id="KW-0479">Metal-binding</keyword>
<evidence type="ECO:0000259" key="6">
    <source>
        <dbReference type="Pfam" id="PF01258"/>
    </source>
</evidence>
<proteinExistence type="predicted"/>
<evidence type="ECO:0000256" key="1">
    <source>
        <dbReference type="ARBA" id="ARBA00022723"/>
    </source>
</evidence>
<dbReference type="InterPro" id="IPR000962">
    <property type="entry name" value="Znf_DskA_TraR"/>
</dbReference>
<keyword evidence="2" id="KW-0863">Zinc-finger</keyword>
<evidence type="ECO:0000256" key="3">
    <source>
        <dbReference type="ARBA" id="ARBA00022833"/>
    </source>
</evidence>
<organism evidence="7 8">
    <name type="scientific">Leptospira ognonensis</name>
    <dbReference type="NCBI Taxonomy" id="2484945"/>
    <lineage>
        <taxon>Bacteria</taxon>
        <taxon>Pseudomonadati</taxon>
        <taxon>Spirochaetota</taxon>
        <taxon>Spirochaetia</taxon>
        <taxon>Leptospirales</taxon>
        <taxon>Leptospiraceae</taxon>
        <taxon>Leptospira</taxon>
    </lineage>
</organism>
<dbReference type="OrthoDB" id="9811543at2"/>
<dbReference type="PROSITE" id="PS01102">
    <property type="entry name" value="ZF_DKSA_1"/>
    <property type="match status" value="1"/>
</dbReference>
<feature type="zinc finger region" description="dksA C4-type" evidence="4">
    <location>
        <begin position="97"/>
        <end position="121"/>
    </location>
</feature>
<evidence type="ECO:0000313" key="7">
    <source>
        <dbReference type="EMBL" id="TGL61929.1"/>
    </source>
</evidence>
<protein>
    <submittedName>
        <fullName evidence="7">TraR/DksA family transcriptional regulator</fullName>
    </submittedName>
</protein>
<dbReference type="Pfam" id="PF01258">
    <property type="entry name" value="zf-dskA_traR"/>
    <property type="match status" value="1"/>
</dbReference>
<reference evidence="7" key="1">
    <citation type="journal article" date="2019" name="PLoS Negl. Trop. Dis.">
        <title>Revisiting the worldwide diversity of Leptospira species in the environment.</title>
        <authorList>
            <person name="Vincent A.T."/>
            <person name="Schiettekatte O."/>
            <person name="Bourhy P."/>
            <person name="Veyrier F.J."/>
            <person name="Picardeau M."/>
        </authorList>
    </citation>
    <scope>NUCLEOTIDE SEQUENCE [LARGE SCALE GENOMIC DNA]</scope>
    <source>
        <strain evidence="7">201702476</strain>
    </source>
</reference>
<name>A0A4R9K6M2_9LEPT</name>
<comment type="caution">
    <text evidence="7">The sequence shown here is derived from an EMBL/GenBank/DDBJ whole genome shotgun (WGS) entry which is preliminary data.</text>
</comment>
<dbReference type="GO" id="GO:0008270">
    <property type="term" value="F:zinc ion binding"/>
    <property type="evidence" value="ECO:0007669"/>
    <property type="project" value="UniProtKB-KW"/>
</dbReference>
<dbReference type="AlphaFoldDB" id="A0A4R9K6M2"/>
<dbReference type="Proteomes" id="UP000297693">
    <property type="component" value="Unassembled WGS sequence"/>
</dbReference>
<evidence type="ECO:0000256" key="5">
    <source>
        <dbReference type="SAM" id="MobiDB-lite"/>
    </source>
</evidence>
<keyword evidence="8" id="KW-1185">Reference proteome</keyword>
<sequence>MAKPQAKASVEKGVDKKFIEEVRELLQEKKESLLIKLNQWEDTSSPSGLKEMGDIADIASELNFEALSSVLTENEIDTLKEIELALEKIDNGSYGVCEGTGKKIPVARLKALPWTRFTVEYAEQMAKSKSRAGGHHRMDTLSSYPTASMDMDSLD</sequence>
<evidence type="ECO:0000256" key="2">
    <source>
        <dbReference type="ARBA" id="ARBA00022771"/>
    </source>
</evidence>
<dbReference type="InterPro" id="IPR037187">
    <property type="entry name" value="DnaK_N"/>
</dbReference>
<feature type="region of interest" description="Disordered" evidence="5">
    <location>
        <begin position="128"/>
        <end position="155"/>
    </location>
</feature>
<dbReference type="SUPFAM" id="SSF109635">
    <property type="entry name" value="DnaK suppressor protein DksA, alpha-hairpin domain"/>
    <property type="match status" value="1"/>
</dbReference>
<dbReference type="EMBL" id="RQGD01000014">
    <property type="protein sequence ID" value="TGL61929.1"/>
    <property type="molecule type" value="Genomic_DNA"/>
</dbReference>
<dbReference type="InterPro" id="IPR020458">
    <property type="entry name" value="Znf_DskA_TraR_CS"/>
</dbReference>
<dbReference type="PANTHER" id="PTHR33823">
    <property type="entry name" value="RNA POLYMERASE-BINDING TRANSCRIPTION FACTOR DKSA-RELATED"/>
    <property type="match status" value="1"/>
</dbReference>
<dbReference type="PROSITE" id="PS51128">
    <property type="entry name" value="ZF_DKSA_2"/>
    <property type="match status" value="1"/>
</dbReference>
<dbReference type="PANTHER" id="PTHR33823:SF4">
    <property type="entry name" value="GENERAL STRESS PROTEIN 16O"/>
    <property type="match status" value="1"/>
</dbReference>
<dbReference type="RefSeq" id="WP_135622691.1">
    <property type="nucleotide sequence ID" value="NZ_RQGD01000014.1"/>
</dbReference>
<evidence type="ECO:0000256" key="4">
    <source>
        <dbReference type="PROSITE-ProRule" id="PRU00510"/>
    </source>
</evidence>
<keyword evidence="3" id="KW-0862">Zinc</keyword>